<sequence length="174" mass="19985">MKKLITVLSLGAFALGYSQSASYSDYQRSITDVNWETVAANLLLSPQQKSDLFSLNNQYTDYNSWNNKYGNNPDQWTTDRYSSIQRIMGQDKYVKFKNKYYKGQNPVAVYNRNKNNHKKAQVKKYSSIQSKRAQQSVNGHNTKRTYQYTNGNKSHGKANVNHQNAGKKNGKGHK</sequence>
<evidence type="ECO:0000256" key="1">
    <source>
        <dbReference type="SAM" id="MobiDB-lite"/>
    </source>
</evidence>
<gene>
    <name evidence="3" type="ORF">NBC122_01454</name>
</gene>
<dbReference type="AlphaFoldDB" id="A0A4P6ZFI1"/>
<dbReference type="OrthoDB" id="1261026at2"/>
<evidence type="ECO:0000313" key="3">
    <source>
        <dbReference type="EMBL" id="QBO58275.1"/>
    </source>
</evidence>
<name>A0A4P6ZFI1_9FLAO</name>
<organism evidence="3 4">
    <name type="scientific">Chryseobacterium salivictor</name>
    <dbReference type="NCBI Taxonomy" id="2547600"/>
    <lineage>
        <taxon>Bacteria</taxon>
        <taxon>Pseudomonadati</taxon>
        <taxon>Bacteroidota</taxon>
        <taxon>Flavobacteriia</taxon>
        <taxon>Flavobacteriales</taxon>
        <taxon>Weeksellaceae</taxon>
        <taxon>Chryseobacterium group</taxon>
        <taxon>Chryseobacterium</taxon>
    </lineage>
</organism>
<feature type="region of interest" description="Disordered" evidence="1">
    <location>
        <begin position="126"/>
        <end position="174"/>
    </location>
</feature>
<evidence type="ECO:0000313" key="4">
    <source>
        <dbReference type="Proteomes" id="UP000294419"/>
    </source>
</evidence>
<feature type="signal peptide" evidence="2">
    <location>
        <begin position="1"/>
        <end position="23"/>
    </location>
</feature>
<dbReference type="Proteomes" id="UP000294419">
    <property type="component" value="Chromosome"/>
</dbReference>
<evidence type="ECO:0000256" key="2">
    <source>
        <dbReference type="SAM" id="SignalP"/>
    </source>
</evidence>
<dbReference type="KEGG" id="csal:NBC122_01454"/>
<evidence type="ECO:0008006" key="5">
    <source>
        <dbReference type="Google" id="ProtNLM"/>
    </source>
</evidence>
<dbReference type="EMBL" id="CP037954">
    <property type="protein sequence ID" value="QBO58275.1"/>
    <property type="molecule type" value="Genomic_DNA"/>
</dbReference>
<reference evidence="3 4" key="1">
    <citation type="submission" date="2019-03" db="EMBL/GenBank/DDBJ databases">
        <authorList>
            <person name="Kim H."/>
            <person name="Yu S.-M."/>
        </authorList>
    </citation>
    <scope>NUCLEOTIDE SEQUENCE [LARGE SCALE GENOMIC DNA]</scope>
    <source>
        <strain evidence="3 4">NBC122</strain>
    </source>
</reference>
<accession>A0A4P6ZFI1</accession>
<keyword evidence="4" id="KW-1185">Reference proteome</keyword>
<dbReference type="RefSeq" id="WP_133439723.1">
    <property type="nucleotide sequence ID" value="NZ_CP037954.1"/>
</dbReference>
<protein>
    <recommendedName>
        <fullName evidence="5">DUF3106 domain-containing protein</fullName>
    </recommendedName>
</protein>
<feature type="chain" id="PRO_5020436262" description="DUF3106 domain-containing protein" evidence="2">
    <location>
        <begin position="24"/>
        <end position="174"/>
    </location>
</feature>
<proteinExistence type="predicted"/>
<keyword evidence="2" id="KW-0732">Signal</keyword>
<feature type="compositionally biased region" description="Polar residues" evidence="1">
    <location>
        <begin position="126"/>
        <end position="153"/>
    </location>
</feature>